<reference evidence="1" key="1">
    <citation type="submission" date="2023-06" db="EMBL/GenBank/DDBJ databases">
        <title>Genome-scale phylogeny and comparative genomics of the fungal order Sordariales.</title>
        <authorList>
            <consortium name="Lawrence Berkeley National Laboratory"/>
            <person name="Hensen N."/>
            <person name="Bonometti L."/>
            <person name="Westerberg I."/>
            <person name="Brannstrom I.O."/>
            <person name="Guillou S."/>
            <person name="Cros-Aarteil S."/>
            <person name="Calhoun S."/>
            <person name="Haridas S."/>
            <person name="Kuo A."/>
            <person name="Mondo S."/>
            <person name="Pangilinan J."/>
            <person name="Riley R."/>
            <person name="LaButti K."/>
            <person name="Andreopoulos B."/>
            <person name="Lipzen A."/>
            <person name="Chen C."/>
            <person name="Yanf M."/>
            <person name="Daum C."/>
            <person name="Ng V."/>
            <person name="Clum A."/>
            <person name="Steindorff A."/>
            <person name="Ohm R."/>
            <person name="Martin F."/>
            <person name="Silar P."/>
            <person name="Natvig D."/>
            <person name="Lalanne C."/>
            <person name="Gautier V."/>
            <person name="Ament-velasquez S.L."/>
            <person name="Kruys A."/>
            <person name="Hutchinson M.I."/>
            <person name="Powell A.J."/>
            <person name="Barry K."/>
            <person name="Miller A.N."/>
            <person name="Grigoriev I.V."/>
            <person name="Debuchy R."/>
            <person name="Gladieux P."/>
            <person name="Thoren M.H."/>
            <person name="Johannesson H."/>
        </authorList>
    </citation>
    <scope>NUCLEOTIDE SEQUENCE</scope>
    <source>
        <strain evidence="1">SMH2392-1A</strain>
    </source>
</reference>
<protein>
    <submittedName>
        <fullName evidence="1">Uncharacterized protein</fullName>
    </submittedName>
</protein>
<comment type="caution">
    <text evidence="1">The sequence shown here is derived from an EMBL/GenBank/DDBJ whole genome shotgun (WGS) entry which is preliminary data.</text>
</comment>
<evidence type="ECO:0000313" key="1">
    <source>
        <dbReference type="EMBL" id="KAK0704050.1"/>
    </source>
</evidence>
<sequence length="360" mass="40057">MVQRYMPCSQHGSIIVTSQLSDMRDVTTCSILIGGISSQEEALDLLIHYLRNKAVDRDEGKAVINVIGSLPIAIAHAAGVINQTCCSLPDFAKSFKERSDPTTVWLGDKPLTISQYERSFAAVFDWALATLDPPVRGILECLAFLDPKGIPEDMIFAPQRPEILEFLYTSQGPGPLKVKKQLISRHLVESQAADPESISNGSAPQATSPIYPALLVHRSVQQMLLFKLDQNPGTRELRFRQTFDLLRMAVPKQSPYRAPINHLWPVYEKYVPSVRSLYHNIINPATPFKPFLELVELLSDIGNYFWERNITNGSMEMLQTAENICTEVLDPDDPHPVLSGLLVVIASFELNAGPDSRASC</sequence>
<keyword evidence="2" id="KW-1185">Reference proteome</keyword>
<organism evidence="1 2">
    <name type="scientific">Lasiosphaeria miniovina</name>
    <dbReference type="NCBI Taxonomy" id="1954250"/>
    <lineage>
        <taxon>Eukaryota</taxon>
        <taxon>Fungi</taxon>
        <taxon>Dikarya</taxon>
        <taxon>Ascomycota</taxon>
        <taxon>Pezizomycotina</taxon>
        <taxon>Sordariomycetes</taxon>
        <taxon>Sordariomycetidae</taxon>
        <taxon>Sordariales</taxon>
        <taxon>Lasiosphaeriaceae</taxon>
        <taxon>Lasiosphaeria</taxon>
    </lineage>
</organism>
<accession>A0AA39ZV21</accession>
<gene>
    <name evidence="1" type="ORF">B0T26DRAFT_521671</name>
</gene>
<dbReference type="GeneID" id="85318750"/>
<dbReference type="EMBL" id="JAUIRO010000008">
    <property type="protein sequence ID" value="KAK0704050.1"/>
    <property type="molecule type" value="Genomic_DNA"/>
</dbReference>
<dbReference type="AlphaFoldDB" id="A0AA39ZV21"/>
<name>A0AA39ZV21_9PEZI</name>
<evidence type="ECO:0000313" key="2">
    <source>
        <dbReference type="Proteomes" id="UP001172101"/>
    </source>
</evidence>
<dbReference type="RefSeq" id="XP_060290909.1">
    <property type="nucleotide sequence ID" value="XM_060435480.1"/>
</dbReference>
<dbReference type="Proteomes" id="UP001172101">
    <property type="component" value="Unassembled WGS sequence"/>
</dbReference>
<proteinExistence type="predicted"/>